<dbReference type="CDD" id="cd00130">
    <property type="entry name" value="PAS"/>
    <property type="match status" value="1"/>
</dbReference>
<dbReference type="InterPro" id="IPR002078">
    <property type="entry name" value="Sigma_54_int"/>
</dbReference>
<dbReference type="GO" id="GO:0005524">
    <property type="term" value="F:ATP binding"/>
    <property type="evidence" value="ECO:0007669"/>
    <property type="project" value="UniProtKB-KW"/>
</dbReference>
<dbReference type="PANTHER" id="PTHR32071:SF57">
    <property type="entry name" value="C4-DICARBOXYLATE TRANSPORT TRANSCRIPTIONAL REGULATORY PROTEIN DCTD"/>
    <property type="match status" value="1"/>
</dbReference>
<evidence type="ECO:0000313" key="5">
    <source>
        <dbReference type="EMBL" id="HIU25964.1"/>
    </source>
</evidence>
<keyword evidence="1" id="KW-0547">Nucleotide-binding</keyword>
<dbReference type="SMART" id="SM00382">
    <property type="entry name" value="AAA"/>
    <property type="match status" value="1"/>
</dbReference>
<evidence type="ECO:0000256" key="2">
    <source>
        <dbReference type="ARBA" id="ARBA00022840"/>
    </source>
</evidence>
<evidence type="ECO:0000259" key="3">
    <source>
        <dbReference type="PROSITE" id="PS50045"/>
    </source>
</evidence>
<dbReference type="InterPro" id="IPR025662">
    <property type="entry name" value="Sigma_54_int_dom_ATP-bd_1"/>
</dbReference>
<dbReference type="EMBL" id="DVMP01000102">
    <property type="protein sequence ID" value="HIU25964.1"/>
    <property type="molecule type" value="Genomic_DNA"/>
</dbReference>
<dbReference type="CDD" id="cd00009">
    <property type="entry name" value="AAA"/>
    <property type="match status" value="1"/>
</dbReference>
<dbReference type="FunFam" id="3.40.50.300:FF:000006">
    <property type="entry name" value="DNA-binding transcriptional regulator NtrC"/>
    <property type="match status" value="1"/>
</dbReference>
<dbReference type="SUPFAM" id="SSF52540">
    <property type="entry name" value="P-loop containing nucleoside triphosphate hydrolases"/>
    <property type="match status" value="1"/>
</dbReference>
<dbReference type="Proteomes" id="UP000824090">
    <property type="component" value="Unassembled WGS sequence"/>
</dbReference>
<dbReference type="PROSITE" id="PS00675">
    <property type="entry name" value="SIGMA54_INTERACT_1"/>
    <property type="match status" value="1"/>
</dbReference>
<feature type="domain" description="Sigma-54 factor interaction" evidence="3">
    <location>
        <begin position="171"/>
        <end position="358"/>
    </location>
</feature>
<dbReference type="SUPFAM" id="SSF55785">
    <property type="entry name" value="PYP-like sensor domain (PAS domain)"/>
    <property type="match status" value="1"/>
</dbReference>
<dbReference type="AlphaFoldDB" id="A0A9D1I121"/>
<dbReference type="NCBIfam" id="TIGR00229">
    <property type="entry name" value="sensory_box"/>
    <property type="match status" value="1"/>
</dbReference>
<keyword evidence="2" id="KW-0067">ATP-binding</keyword>
<evidence type="ECO:0000256" key="1">
    <source>
        <dbReference type="ARBA" id="ARBA00022741"/>
    </source>
</evidence>
<dbReference type="PROSITE" id="PS50045">
    <property type="entry name" value="SIGMA54_INTERACT_4"/>
    <property type="match status" value="1"/>
</dbReference>
<protein>
    <submittedName>
        <fullName evidence="5">Sigma 54-interacting transcriptional regulator</fullName>
    </submittedName>
</protein>
<reference evidence="5" key="1">
    <citation type="submission" date="2020-10" db="EMBL/GenBank/DDBJ databases">
        <authorList>
            <person name="Gilroy R."/>
        </authorList>
    </citation>
    <scope>NUCLEOTIDE SEQUENCE</scope>
    <source>
        <strain evidence="5">ChiHcec3-6078</strain>
    </source>
</reference>
<feature type="domain" description="PAS" evidence="4">
    <location>
        <begin position="26"/>
        <end position="80"/>
    </location>
</feature>
<organism evidence="5 6">
    <name type="scientific">Candidatus Allocopromorpha excrementigallinarum</name>
    <dbReference type="NCBI Taxonomy" id="2840742"/>
    <lineage>
        <taxon>Bacteria</taxon>
        <taxon>Bacillati</taxon>
        <taxon>Bacillota</taxon>
        <taxon>Clostridia</taxon>
        <taxon>Eubacteriales</taxon>
        <taxon>Eubacteriaceae</taxon>
        <taxon>Eubacteriaceae incertae sedis</taxon>
        <taxon>Candidatus Allocopromorpha</taxon>
    </lineage>
</organism>
<gene>
    <name evidence="5" type="ORF">IAC50_05665</name>
</gene>
<name>A0A9D1I121_9FIRM</name>
<evidence type="ECO:0000313" key="6">
    <source>
        <dbReference type="Proteomes" id="UP000824090"/>
    </source>
</evidence>
<dbReference type="InterPro" id="IPR025943">
    <property type="entry name" value="Sigma_54_int_dom_ATP-bd_2"/>
</dbReference>
<dbReference type="PROSITE" id="PS50112">
    <property type="entry name" value="PAS"/>
    <property type="match status" value="1"/>
</dbReference>
<proteinExistence type="predicted"/>
<dbReference type="Pfam" id="PF13426">
    <property type="entry name" value="PAS_9"/>
    <property type="match status" value="1"/>
</dbReference>
<feature type="non-terminal residue" evidence="5">
    <location>
        <position position="358"/>
    </location>
</feature>
<dbReference type="Pfam" id="PF00158">
    <property type="entry name" value="Sigma54_activat"/>
    <property type="match status" value="1"/>
</dbReference>
<dbReference type="InterPro" id="IPR027417">
    <property type="entry name" value="P-loop_NTPase"/>
</dbReference>
<evidence type="ECO:0000259" key="4">
    <source>
        <dbReference type="PROSITE" id="PS50112"/>
    </source>
</evidence>
<dbReference type="PANTHER" id="PTHR32071">
    <property type="entry name" value="TRANSCRIPTIONAL REGULATORY PROTEIN"/>
    <property type="match status" value="1"/>
</dbReference>
<dbReference type="GO" id="GO:0006355">
    <property type="term" value="P:regulation of DNA-templated transcription"/>
    <property type="evidence" value="ECO:0007669"/>
    <property type="project" value="InterPro"/>
</dbReference>
<dbReference type="InterPro" id="IPR003593">
    <property type="entry name" value="AAA+_ATPase"/>
</dbReference>
<dbReference type="InterPro" id="IPR035965">
    <property type="entry name" value="PAS-like_dom_sf"/>
</dbReference>
<dbReference type="Gene3D" id="3.40.50.300">
    <property type="entry name" value="P-loop containing nucleotide triphosphate hydrolases"/>
    <property type="match status" value="1"/>
</dbReference>
<accession>A0A9D1I121</accession>
<sequence>MITFRGKEYKFEEIEEKIINDELDDVKEFIIEALRLCFFTEEGMTVVDEDGITIMVNGAHKNIMGVKGSEIVGKHVNDLVVNGEIQKSASAVVFETKHQETITQDLANGKTILVTATPIYDEKGHIYRIINNLRDVPILNELYEERMKQAALIDTYRSDIESRTNVEREGLIAESSEMRNVVTFAERVAANDSSVLILGESGVGKGMIARLIHSLSKRQSKPMMSINCGAIPENLLESELFGYVPGAFTGASREGKVGLFEVADGGTIFLDEIGELPLALQPKLLTFLETGEIMKVGSTKAKKVDCRVIAATNKDLKRMVKEKIFREDLYYRLSVIPVEIPPLRERREDIIPLILFFL</sequence>
<dbReference type="InterPro" id="IPR000014">
    <property type="entry name" value="PAS"/>
</dbReference>
<reference evidence="5" key="2">
    <citation type="journal article" date="2021" name="PeerJ">
        <title>Extensive microbial diversity within the chicken gut microbiome revealed by metagenomics and culture.</title>
        <authorList>
            <person name="Gilroy R."/>
            <person name="Ravi A."/>
            <person name="Getino M."/>
            <person name="Pursley I."/>
            <person name="Horton D.L."/>
            <person name="Alikhan N.F."/>
            <person name="Baker D."/>
            <person name="Gharbi K."/>
            <person name="Hall N."/>
            <person name="Watson M."/>
            <person name="Adriaenssens E.M."/>
            <person name="Foster-Nyarko E."/>
            <person name="Jarju S."/>
            <person name="Secka A."/>
            <person name="Antonio M."/>
            <person name="Oren A."/>
            <person name="Chaudhuri R.R."/>
            <person name="La Ragione R."/>
            <person name="Hildebrand F."/>
            <person name="Pallen M.J."/>
        </authorList>
    </citation>
    <scope>NUCLEOTIDE SEQUENCE</scope>
    <source>
        <strain evidence="5">ChiHcec3-6078</strain>
    </source>
</reference>
<comment type="caution">
    <text evidence="5">The sequence shown here is derived from an EMBL/GenBank/DDBJ whole genome shotgun (WGS) entry which is preliminary data.</text>
</comment>
<dbReference type="Gene3D" id="3.30.450.20">
    <property type="entry name" value="PAS domain"/>
    <property type="match status" value="1"/>
</dbReference>
<dbReference type="PROSITE" id="PS00676">
    <property type="entry name" value="SIGMA54_INTERACT_2"/>
    <property type="match status" value="1"/>
</dbReference>